<evidence type="ECO:0000256" key="5">
    <source>
        <dbReference type="PIRSR" id="PIRSR604294-1"/>
    </source>
</evidence>
<dbReference type="AlphaFoldDB" id="A0A7C3VJZ8"/>
<dbReference type="InterPro" id="IPR004294">
    <property type="entry name" value="Carotenoid_Oase"/>
</dbReference>
<sequence>MEPPEPSSKTKKILSQSDISPPPLSPKAVLSTSREEFYGQTPENQPLELIVKQRRTAGDSECAPEDILSEECWQEGQLPADIQGHMFIVGAVGYVGSPKCQGSPYVVEPAQDGWTHLFNGEGMIYRLDFHQTPALSSSDNSKPLGETREKTGTAWMATRIMKTPDHYADKALWENGEDNKYKQQWPHEYPFLKFQNFGITRLSIKLGTRNYLNTAFLPMQFSDGTERLLVTWDAGRPYEINTRTLDLVGPVGWNRQWYPITQVAPRGPFPPILSAAHPLFDSHTDEMFTVNGTKSLSTVLWLSRLFKFNVAECEDRFPLLKFGWMQRLSKRAIGILIDCLKFGEKVGQLLGFGGKDAVYLNRWDGAGTTVEQWEVLHKRRPIKIRQSLHQMALTRDYVLISDSAFKLPFEDLIPGLDAEDPWPIEEIEKFLRSIREYLSYPELPYTHIYIIPRAQLKAGRKTVEAKRVKIAPETAHFLADYDNPDGKITLHVAHTAASDPAEFIHGTDESVYNDAQLNQELKARAGMVVDGMDVSRLGYWVIDGKKGKAEKSAFLYKYEGEEFLWSLSIYAWRGFQPNQFVELYWNCWGSWPELLSKYILEMYENYRERIVPVEKMVDVIIKNGKPANLFRVHIDRSTTSPAQLTIADAYNFPPGYFGNSPQFVPRPGNEDPTNGYIICIVLFSDNLLTDKSELWIFDAQNLSSGPQYRLSHPKLNIGVTIHTTWLSKLETPPPRTDYHVRDDYQDLVAAMNSEAVYTLFEDDVYPHFE</sequence>
<dbReference type="GO" id="GO:0046872">
    <property type="term" value="F:metal ion binding"/>
    <property type="evidence" value="ECO:0007669"/>
    <property type="project" value="UniProtKB-KW"/>
</dbReference>
<protein>
    <recommendedName>
        <fullName evidence="8">Lignostilbene-alpha,beta-dioxygenase</fullName>
    </recommendedName>
</protein>
<evidence type="ECO:0008006" key="8">
    <source>
        <dbReference type="Google" id="ProtNLM"/>
    </source>
</evidence>
<evidence type="ECO:0000256" key="6">
    <source>
        <dbReference type="SAM" id="MobiDB-lite"/>
    </source>
</evidence>
<organism evidence="7">
    <name type="scientific">Planktothricoides sp. SpSt-374</name>
    <dbReference type="NCBI Taxonomy" id="2282167"/>
    <lineage>
        <taxon>Bacteria</taxon>
        <taxon>Bacillati</taxon>
        <taxon>Cyanobacteriota</taxon>
        <taxon>Cyanophyceae</taxon>
        <taxon>Oscillatoriophycideae</taxon>
        <taxon>Oscillatoriales</taxon>
        <taxon>Oscillatoriaceae</taxon>
        <taxon>Planktothricoides</taxon>
    </lineage>
</organism>
<dbReference type="Pfam" id="PF03055">
    <property type="entry name" value="RPE65"/>
    <property type="match status" value="1"/>
</dbReference>
<keyword evidence="3" id="KW-0560">Oxidoreductase</keyword>
<comment type="similarity">
    <text evidence="1">Belongs to the carotenoid oxygenase family.</text>
</comment>
<evidence type="ECO:0000256" key="3">
    <source>
        <dbReference type="ARBA" id="ARBA00023002"/>
    </source>
</evidence>
<feature type="binding site" evidence="5">
    <location>
        <position position="722"/>
    </location>
    <ligand>
        <name>Fe cation</name>
        <dbReference type="ChEBI" id="CHEBI:24875"/>
        <note>catalytic</note>
    </ligand>
</feature>
<proteinExistence type="inferred from homology"/>
<dbReference type="PANTHER" id="PTHR10543">
    <property type="entry name" value="BETA-CAROTENE DIOXYGENASE"/>
    <property type="match status" value="1"/>
</dbReference>
<name>A0A7C3VJZ8_9CYAN</name>
<comment type="caution">
    <text evidence="7">The sequence shown here is derived from an EMBL/GenBank/DDBJ whole genome shotgun (WGS) entry which is preliminary data.</text>
</comment>
<keyword evidence="4 5" id="KW-0408">Iron</keyword>
<comment type="cofactor">
    <cofactor evidence="5">
        <name>Fe(2+)</name>
        <dbReference type="ChEBI" id="CHEBI:29033"/>
    </cofactor>
    <text evidence="5">Binds 1 Fe(2+) ion per subunit.</text>
</comment>
<evidence type="ECO:0000256" key="1">
    <source>
        <dbReference type="ARBA" id="ARBA00006787"/>
    </source>
</evidence>
<gene>
    <name evidence="7" type="ORF">ENR15_22195</name>
</gene>
<reference evidence="7" key="1">
    <citation type="journal article" date="2020" name="mSystems">
        <title>Genome- and Community-Level Interaction Insights into Carbon Utilization and Element Cycling Functions of Hydrothermarchaeota in Hydrothermal Sediment.</title>
        <authorList>
            <person name="Zhou Z."/>
            <person name="Liu Y."/>
            <person name="Xu W."/>
            <person name="Pan J."/>
            <person name="Luo Z.H."/>
            <person name="Li M."/>
        </authorList>
    </citation>
    <scope>NUCLEOTIDE SEQUENCE [LARGE SCALE GENOMIC DNA]</scope>
    <source>
        <strain evidence="7">SpSt-374</strain>
    </source>
</reference>
<keyword evidence="2 5" id="KW-0479">Metal-binding</keyword>
<accession>A0A7C3VJZ8</accession>
<evidence type="ECO:0000256" key="4">
    <source>
        <dbReference type="ARBA" id="ARBA00023004"/>
    </source>
</evidence>
<evidence type="ECO:0000256" key="2">
    <source>
        <dbReference type="ARBA" id="ARBA00022723"/>
    </source>
</evidence>
<dbReference type="GO" id="GO:0010436">
    <property type="term" value="F:carotenoid dioxygenase activity"/>
    <property type="evidence" value="ECO:0007669"/>
    <property type="project" value="TreeGrafter"/>
</dbReference>
<evidence type="ECO:0000313" key="7">
    <source>
        <dbReference type="EMBL" id="HGG03272.1"/>
    </source>
</evidence>
<dbReference type="PANTHER" id="PTHR10543:SF89">
    <property type="entry name" value="CAROTENOID 9,10(9',10')-CLEAVAGE DIOXYGENASE 1"/>
    <property type="match status" value="1"/>
</dbReference>
<dbReference type="GO" id="GO:0016121">
    <property type="term" value="P:carotene catabolic process"/>
    <property type="evidence" value="ECO:0007669"/>
    <property type="project" value="TreeGrafter"/>
</dbReference>
<dbReference type="EMBL" id="DSPX01000227">
    <property type="protein sequence ID" value="HGG03272.1"/>
    <property type="molecule type" value="Genomic_DNA"/>
</dbReference>
<feature type="region of interest" description="Disordered" evidence="6">
    <location>
        <begin position="1"/>
        <end position="41"/>
    </location>
</feature>